<dbReference type="EMBL" id="KZ663740">
    <property type="protein sequence ID" value="PPS10318.1"/>
    <property type="molecule type" value="Genomic_DNA"/>
</dbReference>
<evidence type="ECO:0000313" key="3">
    <source>
        <dbReference type="Proteomes" id="UP000239757"/>
    </source>
</evidence>
<proteinExistence type="predicted"/>
<protein>
    <submittedName>
        <fullName evidence="2">Uncharacterized protein</fullName>
    </submittedName>
</protein>
<sequence length="181" mass="19970">MGRLVHPSRLPSAPPAALMSSSWTKRSVSAVKVGSVRHAIDTPSTRPARLHSINSKVARSDPNVSCQPLPSVTSYLSGLDHSNYSNKNTNPFMRRLSRDTRALLDTRTGPANSSGGHCGPRGSHLFSPRLYTRIFFSKAQPKRNGKQPSKTCPTTSSFYCVQKEEKKNRSMPVYLPPYLLC</sequence>
<evidence type="ECO:0000313" key="2">
    <source>
        <dbReference type="EMBL" id="PPS10318.1"/>
    </source>
</evidence>
<name>A0A2P5Y422_GOSBA</name>
<dbReference type="Proteomes" id="UP000239757">
    <property type="component" value="Unassembled WGS sequence"/>
</dbReference>
<reference evidence="2 3" key="1">
    <citation type="submission" date="2015-01" db="EMBL/GenBank/DDBJ databases">
        <title>Genome of allotetraploid Gossypium barbadense reveals genomic plasticity and fiber elongation in cotton evolution.</title>
        <authorList>
            <person name="Chen X."/>
            <person name="Liu X."/>
            <person name="Zhao B."/>
            <person name="Zheng H."/>
            <person name="Hu Y."/>
            <person name="Lu G."/>
            <person name="Yang C."/>
            <person name="Chen J."/>
            <person name="Shan C."/>
            <person name="Zhang L."/>
            <person name="Zhou Y."/>
            <person name="Wang L."/>
            <person name="Guo W."/>
            <person name="Bai Y."/>
            <person name="Ruan J."/>
            <person name="Shangguan X."/>
            <person name="Mao Y."/>
            <person name="Jiang J."/>
            <person name="Zhu Y."/>
            <person name="Lei J."/>
            <person name="Kang H."/>
            <person name="Chen S."/>
            <person name="He X."/>
            <person name="Wang R."/>
            <person name="Wang Y."/>
            <person name="Chen J."/>
            <person name="Wang L."/>
            <person name="Yu S."/>
            <person name="Wang B."/>
            <person name="Wei J."/>
            <person name="Song S."/>
            <person name="Lu X."/>
            <person name="Gao Z."/>
            <person name="Gu W."/>
            <person name="Deng X."/>
            <person name="Ma D."/>
            <person name="Wang S."/>
            <person name="Liang W."/>
            <person name="Fang L."/>
            <person name="Cai C."/>
            <person name="Zhu X."/>
            <person name="Zhou B."/>
            <person name="Zhang Y."/>
            <person name="Chen Z."/>
            <person name="Xu S."/>
            <person name="Zhu R."/>
            <person name="Wang S."/>
            <person name="Zhang T."/>
            <person name="Zhao G."/>
        </authorList>
    </citation>
    <scope>NUCLEOTIDE SEQUENCE [LARGE SCALE GENOMIC DNA]</scope>
    <source>
        <strain evidence="3">cv. Xinhai21</strain>
        <tissue evidence="2">Leaf</tissue>
    </source>
</reference>
<feature type="region of interest" description="Disordered" evidence="1">
    <location>
        <begin position="1"/>
        <end position="20"/>
    </location>
</feature>
<feature type="compositionally biased region" description="Low complexity" evidence="1">
    <location>
        <begin position="7"/>
        <end position="20"/>
    </location>
</feature>
<gene>
    <name evidence="2" type="ORF">GOBAR_AA10326</name>
</gene>
<evidence type="ECO:0000256" key="1">
    <source>
        <dbReference type="SAM" id="MobiDB-lite"/>
    </source>
</evidence>
<organism evidence="2 3">
    <name type="scientific">Gossypium barbadense</name>
    <name type="common">Sea Island cotton</name>
    <name type="synonym">Hibiscus barbadensis</name>
    <dbReference type="NCBI Taxonomy" id="3634"/>
    <lineage>
        <taxon>Eukaryota</taxon>
        <taxon>Viridiplantae</taxon>
        <taxon>Streptophyta</taxon>
        <taxon>Embryophyta</taxon>
        <taxon>Tracheophyta</taxon>
        <taxon>Spermatophyta</taxon>
        <taxon>Magnoliopsida</taxon>
        <taxon>eudicotyledons</taxon>
        <taxon>Gunneridae</taxon>
        <taxon>Pentapetalae</taxon>
        <taxon>rosids</taxon>
        <taxon>malvids</taxon>
        <taxon>Malvales</taxon>
        <taxon>Malvaceae</taxon>
        <taxon>Malvoideae</taxon>
        <taxon>Gossypium</taxon>
    </lineage>
</organism>
<accession>A0A2P5Y422</accession>
<dbReference type="AlphaFoldDB" id="A0A2P5Y422"/>